<dbReference type="PROSITE" id="PS01124">
    <property type="entry name" value="HTH_ARAC_FAMILY_2"/>
    <property type="match status" value="1"/>
</dbReference>
<dbReference type="RefSeq" id="WP_284244350.1">
    <property type="nucleotide sequence ID" value="NZ_BSST01000001.1"/>
</dbReference>
<evidence type="ECO:0000256" key="2">
    <source>
        <dbReference type="ARBA" id="ARBA00023125"/>
    </source>
</evidence>
<dbReference type="PANTHER" id="PTHR46796">
    <property type="entry name" value="HTH-TYPE TRANSCRIPTIONAL ACTIVATOR RHAS-RELATED"/>
    <property type="match status" value="1"/>
</dbReference>
<gene>
    <name evidence="5" type="ORF">tinsulaeT_18090</name>
</gene>
<evidence type="ECO:0000256" key="1">
    <source>
        <dbReference type="ARBA" id="ARBA00023015"/>
    </source>
</evidence>
<feature type="domain" description="HTH araC/xylS-type" evidence="4">
    <location>
        <begin position="178"/>
        <end position="263"/>
    </location>
</feature>
<dbReference type="SUPFAM" id="SSF46689">
    <property type="entry name" value="Homeodomain-like"/>
    <property type="match status" value="1"/>
</dbReference>
<dbReference type="EMBL" id="BSST01000001">
    <property type="protein sequence ID" value="GLX78469.1"/>
    <property type="molecule type" value="Genomic_DNA"/>
</dbReference>
<dbReference type="InterPro" id="IPR046532">
    <property type="entry name" value="DUF6597"/>
</dbReference>
<evidence type="ECO:0000259" key="4">
    <source>
        <dbReference type="PROSITE" id="PS01124"/>
    </source>
</evidence>
<dbReference type="Proteomes" id="UP001157186">
    <property type="component" value="Unassembled WGS sequence"/>
</dbReference>
<organism evidence="5 6">
    <name type="scientific">Thalassotalea insulae</name>
    <dbReference type="NCBI Taxonomy" id="2056778"/>
    <lineage>
        <taxon>Bacteria</taxon>
        <taxon>Pseudomonadati</taxon>
        <taxon>Pseudomonadota</taxon>
        <taxon>Gammaproteobacteria</taxon>
        <taxon>Alteromonadales</taxon>
        <taxon>Colwelliaceae</taxon>
        <taxon>Thalassotalea</taxon>
    </lineage>
</organism>
<dbReference type="SMART" id="SM00342">
    <property type="entry name" value="HTH_ARAC"/>
    <property type="match status" value="1"/>
</dbReference>
<keyword evidence="3" id="KW-0804">Transcription</keyword>
<dbReference type="Pfam" id="PF12833">
    <property type="entry name" value="HTH_18"/>
    <property type="match status" value="1"/>
</dbReference>
<proteinExistence type="predicted"/>
<keyword evidence="2" id="KW-0238">DNA-binding</keyword>
<dbReference type="InterPro" id="IPR018060">
    <property type="entry name" value="HTH_AraC"/>
</dbReference>
<dbReference type="InterPro" id="IPR009057">
    <property type="entry name" value="Homeodomain-like_sf"/>
</dbReference>
<dbReference type="InterPro" id="IPR050204">
    <property type="entry name" value="AraC_XylS_family_regulators"/>
</dbReference>
<accession>A0ABQ6GT31</accession>
<evidence type="ECO:0000313" key="5">
    <source>
        <dbReference type="EMBL" id="GLX78469.1"/>
    </source>
</evidence>
<keyword evidence="6" id="KW-1185">Reference proteome</keyword>
<evidence type="ECO:0000313" key="6">
    <source>
        <dbReference type="Proteomes" id="UP001157186"/>
    </source>
</evidence>
<dbReference type="Pfam" id="PF20240">
    <property type="entry name" value="DUF6597"/>
    <property type="match status" value="1"/>
</dbReference>
<comment type="caution">
    <text evidence="5">The sequence shown here is derived from an EMBL/GenBank/DDBJ whole genome shotgun (WGS) entry which is preliminary data.</text>
</comment>
<dbReference type="Gene3D" id="1.10.10.60">
    <property type="entry name" value="Homeodomain-like"/>
    <property type="match status" value="1"/>
</dbReference>
<protein>
    <recommendedName>
        <fullName evidence="4">HTH araC/xylS-type domain-containing protein</fullName>
    </recommendedName>
</protein>
<keyword evidence="1" id="KW-0805">Transcription regulation</keyword>
<dbReference type="PANTHER" id="PTHR46796:SF13">
    <property type="entry name" value="HTH-TYPE TRANSCRIPTIONAL ACTIVATOR RHAS"/>
    <property type="match status" value="1"/>
</dbReference>
<evidence type="ECO:0000256" key="3">
    <source>
        <dbReference type="ARBA" id="ARBA00023163"/>
    </source>
</evidence>
<sequence length="277" mass="31844">MKNWKLFPSNKEITKYVECYWFLEKEPGDTSHQYPKLNPDPATHLIITQAHTPYHYAADNKLQTGNGSHWLFQHLNTFTMDHSQPFQIIGIKFKIGGPYSLLNQDCKLVTNLIQAVDIKKLTTSTVNLAQLLSCAANQPKQAAIMLDNLLSDWCKTNHNDQHIELTRQVLTMLETTVIADIGAKLYRSQRTLERSFTRVTGLTMKQTQSMIRLEEMLEHLYSSTDKTINWADIATKYGFSDQPHLIRYLKASIGQTPGQYAKQRNLTIDIYGNFEFD</sequence>
<reference evidence="5 6" key="1">
    <citation type="submission" date="2023-03" db="EMBL/GenBank/DDBJ databases">
        <title>Draft genome sequence of Thalassotalea insulae KCTC 62186T.</title>
        <authorList>
            <person name="Sawabe T."/>
        </authorList>
    </citation>
    <scope>NUCLEOTIDE SEQUENCE [LARGE SCALE GENOMIC DNA]</scope>
    <source>
        <strain evidence="5 6">KCTC 62186</strain>
    </source>
</reference>
<name>A0ABQ6GT31_9GAMM</name>